<name>A0A399EGH0_9DEIN</name>
<keyword evidence="2" id="KW-1185">Reference proteome</keyword>
<dbReference type="SUPFAM" id="SSF158446">
    <property type="entry name" value="IVS-encoded protein-like"/>
    <property type="match status" value="1"/>
</dbReference>
<gene>
    <name evidence="1" type="ORF">Mterra_02580</name>
</gene>
<dbReference type="Gene3D" id="1.20.1440.60">
    <property type="entry name" value="23S rRNA-intervening sequence"/>
    <property type="match status" value="1"/>
</dbReference>
<dbReference type="InterPro" id="IPR012657">
    <property type="entry name" value="23S_rRNA-intervening_sequence"/>
</dbReference>
<dbReference type="AlphaFoldDB" id="A0A399EGH0"/>
<dbReference type="Proteomes" id="UP000265715">
    <property type="component" value="Unassembled WGS sequence"/>
</dbReference>
<evidence type="ECO:0000313" key="1">
    <source>
        <dbReference type="EMBL" id="RIH82663.1"/>
    </source>
</evidence>
<evidence type="ECO:0000313" key="2">
    <source>
        <dbReference type="Proteomes" id="UP000265715"/>
    </source>
</evidence>
<organism evidence="1 2">
    <name type="scientific">Calidithermus terrae</name>
    <dbReference type="NCBI Taxonomy" id="1408545"/>
    <lineage>
        <taxon>Bacteria</taxon>
        <taxon>Thermotogati</taxon>
        <taxon>Deinococcota</taxon>
        <taxon>Deinococci</taxon>
        <taxon>Thermales</taxon>
        <taxon>Thermaceae</taxon>
        <taxon>Calidithermus</taxon>
    </lineage>
</organism>
<sequence>MTEPYPSYFGFEDLEVYQLSLEFIAEVYRLTQSFPRSEQFGLSHQLQRAATSVALNIAEGRGRNSDKDFVRFLGVARGSLFEVVSGLQVAVRLGYATEGDINAFLAKASRIKGKLNALARALDSA</sequence>
<reference evidence="1 2" key="1">
    <citation type="submission" date="2018-08" db="EMBL/GenBank/DDBJ databases">
        <title>Meiothermus terrae DSM 26712 genome sequencing project.</title>
        <authorList>
            <person name="Da Costa M.S."/>
            <person name="Albuquerque L."/>
            <person name="Raposo P."/>
            <person name="Froufe H.J.C."/>
            <person name="Barroso C.S."/>
            <person name="Egas C."/>
        </authorList>
    </citation>
    <scope>NUCLEOTIDE SEQUENCE [LARGE SCALE GENOMIC DNA]</scope>
    <source>
        <strain evidence="1 2">DSM 26712</strain>
    </source>
</reference>
<protein>
    <submittedName>
        <fullName evidence="1">Four helix bundle protein</fullName>
    </submittedName>
</protein>
<proteinExistence type="predicted"/>
<dbReference type="NCBIfam" id="TIGR02436">
    <property type="entry name" value="four helix bundle protein"/>
    <property type="match status" value="1"/>
</dbReference>
<comment type="caution">
    <text evidence="1">The sequence shown here is derived from an EMBL/GenBank/DDBJ whole genome shotgun (WGS) entry which is preliminary data.</text>
</comment>
<dbReference type="InterPro" id="IPR036583">
    <property type="entry name" value="23S_rRNA_IVS_sf"/>
</dbReference>
<dbReference type="CDD" id="cd16377">
    <property type="entry name" value="23S_rRNA_IVP_like"/>
    <property type="match status" value="1"/>
</dbReference>
<dbReference type="Pfam" id="PF05635">
    <property type="entry name" value="23S_rRNA_IVP"/>
    <property type="match status" value="1"/>
</dbReference>
<dbReference type="EMBL" id="QXDL01000113">
    <property type="protein sequence ID" value="RIH82663.1"/>
    <property type="molecule type" value="Genomic_DNA"/>
</dbReference>
<dbReference type="PANTHER" id="PTHR38471">
    <property type="entry name" value="FOUR HELIX BUNDLE PROTEIN"/>
    <property type="match status" value="1"/>
</dbReference>
<dbReference type="OrthoDB" id="160990at2"/>
<dbReference type="RefSeq" id="WP_119315595.1">
    <property type="nucleotide sequence ID" value="NZ_QXDL01000113.1"/>
</dbReference>
<dbReference type="PANTHER" id="PTHR38471:SF2">
    <property type="entry name" value="FOUR HELIX BUNDLE PROTEIN"/>
    <property type="match status" value="1"/>
</dbReference>
<accession>A0A399EGH0</accession>